<accession>A0A7T2LM43</accession>
<feature type="binding site" evidence="10">
    <location>
        <position position="362"/>
    </location>
    <ligand>
        <name>Zn(2+)</name>
        <dbReference type="ChEBI" id="CHEBI:29105"/>
        <note>catalytic</note>
    </ligand>
</feature>
<dbReference type="InterPro" id="IPR042097">
    <property type="entry name" value="Aminopeptidase_N-like_N_sf"/>
</dbReference>
<dbReference type="PROSITE" id="PS51257">
    <property type="entry name" value="PROKAR_LIPOPROTEIN"/>
    <property type="match status" value="1"/>
</dbReference>
<dbReference type="Gene3D" id="2.60.40.1910">
    <property type="match status" value="1"/>
</dbReference>
<keyword evidence="6 12" id="KW-0378">Hydrolase</keyword>
<dbReference type="InterPro" id="IPR027268">
    <property type="entry name" value="Peptidase_M4/M1_CTD_sf"/>
</dbReference>
<dbReference type="KEGG" id="sflv:IC614_11945"/>
<dbReference type="FunFam" id="1.10.390.10:FF:000006">
    <property type="entry name" value="Puromycin-sensitive aminopeptidase"/>
    <property type="match status" value="1"/>
</dbReference>
<evidence type="ECO:0000256" key="6">
    <source>
        <dbReference type="ARBA" id="ARBA00022801"/>
    </source>
</evidence>
<dbReference type="Pfam" id="PF17900">
    <property type="entry name" value="Peptidase_M1_N"/>
    <property type="match status" value="1"/>
</dbReference>
<dbReference type="GO" id="GO:0005615">
    <property type="term" value="C:extracellular space"/>
    <property type="evidence" value="ECO:0007669"/>
    <property type="project" value="TreeGrafter"/>
</dbReference>
<dbReference type="GO" id="GO:0042277">
    <property type="term" value="F:peptide binding"/>
    <property type="evidence" value="ECO:0007669"/>
    <property type="project" value="TreeGrafter"/>
</dbReference>
<dbReference type="CDD" id="cd09601">
    <property type="entry name" value="M1_APN-Q_like"/>
    <property type="match status" value="1"/>
</dbReference>
<keyword evidence="7 10" id="KW-0862">Zinc</keyword>
<evidence type="ECO:0000256" key="4">
    <source>
        <dbReference type="ARBA" id="ARBA00022670"/>
    </source>
</evidence>
<organism evidence="17 18">
    <name type="scientific">Allosphingosinicella flava</name>
    <dbReference type="NCBI Taxonomy" id="2771430"/>
    <lineage>
        <taxon>Bacteria</taxon>
        <taxon>Pseudomonadati</taxon>
        <taxon>Pseudomonadota</taxon>
        <taxon>Alphaproteobacteria</taxon>
        <taxon>Sphingomonadales</taxon>
        <taxon>Sphingomonadaceae</taxon>
        <taxon>Allosphingosinicella</taxon>
    </lineage>
</organism>
<evidence type="ECO:0000259" key="15">
    <source>
        <dbReference type="Pfam" id="PF11838"/>
    </source>
</evidence>
<dbReference type="Gene3D" id="2.60.40.1730">
    <property type="entry name" value="tricorn interacting facor f3 domain"/>
    <property type="match status" value="1"/>
</dbReference>
<evidence type="ECO:0000256" key="11">
    <source>
        <dbReference type="PIRSR" id="PIRSR634016-4"/>
    </source>
</evidence>
<dbReference type="InterPro" id="IPR001930">
    <property type="entry name" value="Peptidase_M1"/>
</dbReference>
<feature type="domain" description="Peptidase M1 membrane alanine aminopeptidase" evidence="14">
    <location>
        <begin position="267"/>
        <end position="482"/>
    </location>
</feature>
<dbReference type="PRINTS" id="PR00756">
    <property type="entry name" value="ALADIPTASE"/>
</dbReference>
<keyword evidence="3 12" id="KW-0031">Aminopeptidase</keyword>
<feature type="domain" description="ERAP1-like C-terminal" evidence="15">
    <location>
        <begin position="558"/>
        <end position="861"/>
    </location>
</feature>
<feature type="domain" description="Aminopeptidase N-like N-terminal" evidence="16">
    <location>
        <begin position="49"/>
        <end position="231"/>
    </location>
</feature>
<feature type="signal peptide" evidence="13">
    <location>
        <begin position="1"/>
        <end position="21"/>
    </location>
</feature>
<sequence length="883" mass="95107">MRARPATSLLALTLASLTLGACTHATTASGPAANAHLPQVPTQLPRTAKPLHYRIEATPDAQNLRFSGKTSVDIEVLQATDAITLNAADLQFGTVSLSGPGGLRSPANVATNETAQTATFTFTEPLAPGRYTLDMLYTGRINTQAAGLFALDYPSAGGTKRALYTQFEAPDARRFFPGWDEPIYRAPYDLTVTVPANQTAVSNMPVAKREDLPDGLARVTFETTPSMSSYLLFLGMGEFDRITTQAGGTEIGVVTKKGDGEKGREALAGSARIVPYYNDYFGVPYPLPKLDNVAGPGSSQFFSAMENWGAIFTFENTLLVDPAITTDADRQRIFEVAAHEIAHQWFGNLVTMAWWGDLWLNEGFASWMATKSTDALNPQWEVLLARVGGREGAMRLDSVATTHPVVQDINTVEQASQAFDAISYEKGEAVITMLEDYVGADAWRAGVRDYISTYKYGNTVSDNLWGKVEKAAGKPITAIAHDFTLQPGVPLIRVESATCEGGATQVRLSQGEFTRDRMDKQPLRWRVPVIAATLGGREARQLVEGGSAAFTVPGCGPLLVNSGQAGYYRTLYTPAMLDQLTARYGGLEPIDQLGLLADTWSLGLAGYQPASEALDLIAAVPDNANPRVWSSVGNILSQIYGMYEGDAARQAQVARYASARLSSVLNRLGWEPRPNERETEAVLRSSLISILGSVGDPAVVAEANRRYAAGPLSGPLRSAILGVVAANLDAKGWEALRAQAKGEQNKLVRSQLYRLLGSAKDEALARRALDLALSGEPDATDSSQIIAAVAAGHPDLAFDFAVRNREKVESLVDVSSRSRFIAQLGGGSADPAMIAKIEDFASRYLTPESRRPADQAIVSIRDRLKVLESRLPDISRWLAARAG</sequence>
<evidence type="ECO:0000313" key="17">
    <source>
        <dbReference type="EMBL" id="QPQ54998.1"/>
    </source>
</evidence>
<evidence type="ECO:0000256" key="9">
    <source>
        <dbReference type="PIRSR" id="PIRSR634016-1"/>
    </source>
</evidence>
<dbReference type="Proteomes" id="UP000594873">
    <property type="component" value="Chromosome"/>
</dbReference>
<gene>
    <name evidence="17" type="ORF">IC614_11945</name>
</gene>
<comment type="cofactor">
    <cofactor evidence="10 12">
        <name>Zn(2+)</name>
        <dbReference type="ChEBI" id="CHEBI:29105"/>
    </cofactor>
    <text evidence="10 12">Binds 1 zinc ion per subunit.</text>
</comment>
<dbReference type="EC" id="3.4.11.-" evidence="12"/>
<dbReference type="GO" id="GO:0070006">
    <property type="term" value="F:metalloaminopeptidase activity"/>
    <property type="evidence" value="ECO:0007669"/>
    <property type="project" value="TreeGrafter"/>
</dbReference>
<evidence type="ECO:0000256" key="8">
    <source>
        <dbReference type="ARBA" id="ARBA00023049"/>
    </source>
</evidence>
<proteinExistence type="inferred from homology"/>
<dbReference type="RefSeq" id="WP_200971674.1">
    <property type="nucleotide sequence ID" value="NZ_CP065592.1"/>
</dbReference>
<dbReference type="Gene3D" id="1.25.50.20">
    <property type="match status" value="1"/>
</dbReference>
<comment type="similarity">
    <text evidence="2 12">Belongs to the peptidase M1 family.</text>
</comment>
<dbReference type="InterPro" id="IPR050344">
    <property type="entry name" value="Peptidase_M1_aminopeptidases"/>
</dbReference>
<dbReference type="InterPro" id="IPR014782">
    <property type="entry name" value="Peptidase_M1_dom"/>
</dbReference>
<dbReference type="PANTHER" id="PTHR11533:SF174">
    <property type="entry name" value="PUROMYCIN-SENSITIVE AMINOPEPTIDASE-RELATED"/>
    <property type="match status" value="1"/>
</dbReference>
<feature type="binding site" evidence="10">
    <location>
        <position position="343"/>
    </location>
    <ligand>
        <name>Zn(2+)</name>
        <dbReference type="ChEBI" id="CHEBI:29105"/>
        <note>catalytic</note>
    </ligand>
</feature>
<evidence type="ECO:0000256" key="7">
    <source>
        <dbReference type="ARBA" id="ARBA00022833"/>
    </source>
</evidence>
<feature type="site" description="Transition state stabilizer" evidence="11">
    <location>
        <position position="424"/>
    </location>
</feature>
<name>A0A7T2LM43_9SPHN</name>
<evidence type="ECO:0000256" key="1">
    <source>
        <dbReference type="ARBA" id="ARBA00000098"/>
    </source>
</evidence>
<dbReference type="InterPro" id="IPR045357">
    <property type="entry name" value="Aminopeptidase_N-like_N"/>
</dbReference>
<dbReference type="SUPFAM" id="SSF63737">
    <property type="entry name" value="Leukotriene A4 hydrolase N-terminal domain"/>
    <property type="match status" value="1"/>
</dbReference>
<feature type="active site" description="Proton acceptor" evidence="9">
    <location>
        <position position="340"/>
    </location>
</feature>
<evidence type="ECO:0000256" key="5">
    <source>
        <dbReference type="ARBA" id="ARBA00022723"/>
    </source>
</evidence>
<protein>
    <recommendedName>
        <fullName evidence="12">Aminopeptidase</fullName>
        <ecNumber evidence="12">3.4.11.-</ecNumber>
    </recommendedName>
</protein>
<dbReference type="Gene3D" id="1.10.390.10">
    <property type="entry name" value="Neutral Protease Domain 2"/>
    <property type="match status" value="1"/>
</dbReference>
<dbReference type="InterPro" id="IPR024571">
    <property type="entry name" value="ERAP1-like_C_dom"/>
</dbReference>
<evidence type="ECO:0000313" key="18">
    <source>
        <dbReference type="Proteomes" id="UP000594873"/>
    </source>
</evidence>
<evidence type="ECO:0000259" key="14">
    <source>
        <dbReference type="Pfam" id="PF01433"/>
    </source>
</evidence>
<dbReference type="GO" id="GO:0016020">
    <property type="term" value="C:membrane"/>
    <property type="evidence" value="ECO:0007669"/>
    <property type="project" value="TreeGrafter"/>
</dbReference>
<feature type="chain" id="PRO_5032890294" description="Aminopeptidase" evidence="13">
    <location>
        <begin position="22"/>
        <end position="883"/>
    </location>
</feature>
<dbReference type="PANTHER" id="PTHR11533">
    <property type="entry name" value="PROTEASE M1 ZINC METALLOPROTEASE"/>
    <property type="match status" value="1"/>
</dbReference>
<dbReference type="GO" id="GO:0008270">
    <property type="term" value="F:zinc ion binding"/>
    <property type="evidence" value="ECO:0007669"/>
    <property type="project" value="UniProtKB-UniRule"/>
</dbReference>
<dbReference type="GO" id="GO:0016285">
    <property type="term" value="F:alanyl aminopeptidase activity"/>
    <property type="evidence" value="ECO:0007669"/>
    <property type="project" value="UniProtKB-EC"/>
</dbReference>
<evidence type="ECO:0000256" key="12">
    <source>
        <dbReference type="RuleBase" id="RU364040"/>
    </source>
</evidence>
<keyword evidence="4 12" id="KW-0645">Protease</keyword>
<keyword evidence="5 10" id="KW-0479">Metal-binding</keyword>
<reference evidence="17 18" key="1">
    <citation type="submission" date="2020-11" db="EMBL/GenBank/DDBJ databases">
        <title>Genome seq and assembly of Sphingosinicella sp.</title>
        <authorList>
            <person name="Chhetri G."/>
        </authorList>
    </citation>
    <scope>NUCLEOTIDE SEQUENCE [LARGE SCALE GENOMIC DNA]</scope>
    <source>
        <strain evidence="17 18">UDD2</strain>
    </source>
</reference>
<dbReference type="Pfam" id="PF11838">
    <property type="entry name" value="ERAP1_C"/>
    <property type="match status" value="1"/>
</dbReference>
<evidence type="ECO:0000256" key="3">
    <source>
        <dbReference type="ARBA" id="ARBA00022438"/>
    </source>
</evidence>
<feature type="binding site" evidence="10">
    <location>
        <position position="339"/>
    </location>
    <ligand>
        <name>Zn(2+)</name>
        <dbReference type="ChEBI" id="CHEBI:29105"/>
        <note>catalytic</note>
    </ligand>
</feature>
<dbReference type="EMBL" id="CP065592">
    <property type="protein sequence ID" value="QPQ54998.1"/>
    <property type="molecule type" value="Genomic_DNA"/>
</dbReference>
<dbReference type="GO" id="GO:0005737">
    <property type="term" value="C:cytoplasm"/>
    <property type="evidence" value="ECO:0007669"/>
    <property type="project" value="TreeGrafter"/>
</dbReference>
<dbReference type="GO" id="GO:0006508">
    <property type="term" value="P:proteolysis"/>
    <property type="evidence" value="ECO:0007669"/>
    <property type="project" value="UniProtKB-KW"/>
</dbReference>
<dbReference type="GO" id="GO:0043171">
    <property type="term" value="P:peptide catabolic process"/>
    <property type="evidence" value="ECO:0007669"/>
    <property type="project" value="TreeGrafter"/>
</dbReference>
<evidence type="ECO:0000256" key="10">
    <source>
        <dbReference type="PIRSR" id="PIRSR634016-3"/>
    </source>
</evidence>
<evidence type="ECO:0000256" key="2">
    <source>
        <dbReference type="ARBA" id="ARBA00010136"/>
    </source>
</evidence>
<keyword evidence="13" id="KW-0732">Signal</keyword>
<dbReference type="InterPro" id="IPR034016">
    <property type="entry name" value="M1_APN-typ"/>
</dbReference>
<dbReference type="AlphaFoldDB" id="A0A7T2LM43"/>
<keyword evidence="18" id="KW-1185">Reference proteome</keyword>
<keyword evidence="8 12" id="KW-0482">Metalloprotease</keyword>
<dbReference type="Pfam" id="PF01433">
    <property type="entry name" value="Peptidase_M1"/>
    <property type="match status" value="1"/>
</dbReference>
<dbReference type="SUPFAM" id="SSF55486">
    <property type="entry name" value="Metalloproteases ('zincins'), catalytic domain"/>
    <property type="match status" value="1"/>
</dbReference>
<evidence type="ECO:0000256" key="13">
    <source>
        <dbReference type="SAM" id="SignalP"/>
    </source>
</evidence>
<evidence type="ECO:0000259" key="16">
    <source>
        <dbReference type="Pfam" id="PF17900"/>
    </source>
</evidence>
<comment type="catalytic activity">
    <reaction evidence="1">
        <text>Release of an N-terminal amino acid, Xaa-|-Yaa- from a peptide, amide or arylamide. Xaa is preferably Ala, but may be most amino acids including Pro (slow action). When a terminal hydrophobic residue is followed by a prolyl residue, the two may be released as an intact Xaa-Pro dipeptide.</text>
        <dbReference type="EC" id="3.4.11.2"/>
    </reaction>
</comment>